<name>H1Y8I8_9SPHI</name>
<dbReference type="InterPro" id="IPR013783">
    <property type="entry name" value="Ig-like_fold"/>
</dbReference>
<dbReference type="FunFam" id="2.60.40.10:FF:000791">
    <property type="entry name" value="Two-component system sensor histidine kinase/response regulator"/>
    <property type="match status" value="1"/>
</dbReference>
<gene>
    <name evidence="15" type="ORF">Mucpa_1752</name>
</gene>
<evidence type="ECO:0000313" key="16">
    <source>
        <dbReference type="Proteomes" id="UP000002774"/>
    </source>
</evidence>
<dbReference type="SUPFAM" id="SSF47384">
    <property type="entry name" value="Homodimeric domain of signal transducing histidine kinase"/>
    <property type="match status" value="1"/>
</dbReference>
<dbReference type="InterPro" id="IPR011123">
    <property type="entry name" value="Y_Y_Y"/>
</dbReference>
<dbReference type="FunFam" id="3.30.565.10:FF:000037">
    <property type="entry name" value="Hybrid sensor histidine kinase/response regulator"/>
    <property type="match status" value="1"/>
</dbReference>
<dbReference type="InterPro" id="IPR018060">
    <property type="entry name" value="HTH_AraC"/>
</dbReference>
<dbReference type="Pfam" id="PF00512">
    <property type="entry name" value="HisKA"/>
    <property type="match status" value="1"/>
</dbReference>
<keyword evidence="7" id="KW-0067">ATP-binding</keyword>
<dbReference type="Gene3D" id="2.130.10.10">
    <property type="entry name" value="YVTN repeat-like/Quinoprotein amine dehydrogenase"/>
    <property type="match status" value="3"/>
</dbReference>
<dbReference type="InterPro" id="IPR011006">
    <property type="entry name" value="CheY-like_superfamily"/>
</dbReference>
<dbReference type="Pfam" id="PF07495">
    <property type="entry name" value="Y_Y_Y"/>
    <property type="match status" value="1"/>
</dbReference>
<dbReference type="SMART" id="SM00387">
    <property type="entry name" value="HATPase_c"/>
    <property type="match status" value="1"/>
</dbReference>
<feature type="domain" description="Response regulatory" evidence="14">
    <location>
        <begin position="1112"/>
        <end position="1227"/>
    </location>
</feature>
<evidence type="ECO:0000256" key="4">
    <source>
        <dbReference type="ARBA" id="ARBA00022679"/>
    </source>
</evidence>
<dbReference type="RefSeq" id="WP_008505793.1">
    <property type="nucleotide sequence ID" value="NZ_CM001403.1"/>
</dbReference>
<dbReference type="SUPFAM" id="SSF63829">
    <property type="entry name" value="Calcium-dependent phosphotriesterase"/>
    <property type="match status" value="3"/>
</dbReference>
<dbReference type="InterPro" id="IPR015943">
    <property type="entry name" value="WD40/YVTN_repeat-like_dom_sf"/>
</dbReference>
<dbReference type="eggNOG" id="COG3292">
    <property type="taxonomic scope" value="Bacteria"/>
</dbReference>
<evidence type="ECO:0000259" key="13">
    <source>
        <dbReference type="PROSITE" id="PS50109"/>
    </source>
</evidence>
<evidence type="ECO:0000256" key="5">
    <source>
        <dbReference type="ARBA" id="ARBA00022741"/>
    </source>
</evidence>
<evidence type="ECO:0000256" key="9">
    <source>
        <dbReference type="ARBA" id="ARBA00023015"/>
    </source>
</evidence>
<reference evidence="15" key="1">
    <citation type="submission" date="2011-09" db="EMBL/GenBank/DDBJ databases">
        <title>The permanent draft genome of Mucilaginibacter paludis DSM 18603.</title>
        <authorList>
            <consortium name="US DOE Joint Genome Institute (JGI-PGF)"/>
            <person name="Lucas S."/>
            <person name="Han J."/>
            <person name="Lapidus A."/>
            <person name="Bruce D."/>
            <person name="Goodwin L."/>
            <person name="Pitluck S."/>
            <person name="Peters L."/>
            <person name="Kyrpides N."/>
            <person name="Mavromatis K."/>
            <person name="Ivanova N."/>
            <person name="Mikhailova N."/>
            <person name="Held B."/>
            <person name="Detter J.C."/>
            <person name="Tapia R."/>
            <person name="Han C."/>
            <person name="Land M."/>
            <person name="Hauser L."/>
            <person name="Markowitz V."/>
            <person name="Cheng J.-F."/>
            <person name="Hugenholtz P."/>
            <person name="Woyke T."/>
            <person name="Wu D."/>
            <person name="Tindall B."/>
            <person name="Brambilla E."/>
            <person name="Klenk H.-P."/>
            <person name="Eisen J.A."/>
        </authorList>
    </citation>
    <scope>NUCLEOTIDE SEQUENCE [LARGE SCALE GENOMIC DNA]</scope>
    <source>
        <strain evidence="15">DSM 18603</strain>
    </source>
</reference>
<proteinExistence type="predicted"/>
<dbReference type="STRING" id="714943.Mucpa_1752"/>
<dbReference type="Gene3D" id="1.10.287.130">
    <property type="match status" value="1"/>
</dbReference>
<dbReference type="InterPro" id="IPR003594">
    <property type="entry name" value="HATPase_dom"/>
</dbReference>
<dbReference type="SUPFAM" id="SSF52172">
    <property type="entry name" value="CheY-like"/>
    <property type="match status" value="1"/>
</dbReference>
<dbReference type="OrthoDB" id="9809670at2"/>
<dbReference type="PANTHER" id="PTHR43547">
    <property type="entry name" value="TWO-COMPONENT HISTIDINE KINASE"/>
    <property type="match status" value="1"/>
</dbReference>
<evidence type="ECO:0000256" key="1">
    <source>
        <dbReference type="ARBA" id="ARBA00000085"/>
    </source>
</evidence>
<dbReference type="PROSITE" id="PS50110">
    <property type="entry name" value="RESPONSE_REGULATORY"/>
    <property type="match status" value="1"/>
</dbReference>
<keyword evidence="4" id="KW-0808">Transferase</keyword>
<evidence type="ECO:0000256" key="2">
    <source>
        <dbReference type="ARBA" id="ARBA00012438"/>
    </source>
</evidence>
<dbReference type="InterPro" id="IPR003661">
    <property type="entry name" value="HisK_dim/P_dom"/>
</dbReference>
<dbReference type="Gene3D" id="3.40.50.2300">
    <property type="match status" value="1"/>
</dbReference>
<dbReference type="PROSITE" id="PS50109">
    <property type="entry name" value="HIS_KIN"/>
    <property type="match status" value="1"/>
</dbReference>
<dbReference type="CDD" id="cd00082">
    <property type="entry name" value="HisKA"/>
    <property type="match status" value="1"/>
</dbReference>
<dbReference type="PROSITE" id="PS01124">
    <property type="entry name" value="HTH_ARAC_FAMILY_2"/>
    <property type="match status" value="1"/>
</dbReference>
<sequence>MDITKVFLCLLTYIVGLTFTANGQSANRPSVNNVGYQRYAIKTYTTHEGLPSDGTTAALKDKRGFMWIGTMNGLCRFDGYTFKNLVNIPGDSTSITSNYINALIEDRDGRIWVGTMDGLNILDPVTEKFKRFYHKDNAKGSISNNKVWSIFCDTRGVVWVGTDNGFNQYVSKTNSFIIYQPNPHDVYAMKGKSVNAIVEDQYNNLWLGNWSGGLNKFNITTRQFTSYPQLQPPNQKNPNDVWSLFYDRDANLIWVGTYWNGLFSYNPATAKYTAYPANDPENTAAYSILRADHENLIVGGDAGFYWVNTRTRLWTKIGNISNMADGSMYDDEDGIIWLCGKDGLTKVDFKQYKFNFLPLDMKRREVKSLLVNGTATWMATNNGLFRYSADGKTSRLFVHTGNPNSLTSTRISSLYQDNENRLWLTTENGFDRYDEQKDVFIHHYHHSALGSLFNEDVFRDILEVNPHEYWLATDAGLKIYNEQTNQYTHYYNDDKKPYTLSNNHLYKLMKDDRGQVWIGTYGGGLNRFNPQNKRFYAYTFNDKVKGSISNNIVHYIYQDSRKNIWICTSDGLNKYVRKTDSFVVYSVNDGFASNVFNNLVEDQQGHLWITTATGLSEFDPVKLKVKNFDEADGVYSHATICKSPSGDIYLAGNMGIVYFNPLTIKYNQLIPPVFFSDFQVFNKSVVPGAQSSLKQIISAAQDVTLKYDQSEFSIDYVALNYTHSEKNEYAYKLEGFDKKWNYVGKQRKATYTNLSPGTYAFKVIASNNDGVWNSYGKSLTIVITPPWYQTWWAYLIYVALLSGVVYTYWLYKDRQAKLRYEIKIAYIESEKEKELNEKKLSFFTNISHEFRTPLTLIINPVKELLYKDDKNVDTTNLNIVYRNARRLLSLVDQLLLFRKAESEADHLKIVKLDLVSLSKEVFLCFTHQARMKRIGFEFHANAEYLEVYADREKVEIALFNLLSNAVKFTPEGGQITMLVKDSENAVHIEVEDSGCGIPENIGEKLYNRFYQDPNNNTSLKGGFGIGLYLVKNFIERHGGTVDYKSSPEKGTTFTVALLKGTEHLEPGQFLEDTATSSVFLKELIEDESTANAIIEAANEAVYDQQLTAELKTLLVIDDNQDIREYIRQVFKLDYNIYEANNGEEGYELIKEHLPDIVISDVMMPGMSGIELCSLVKEDMAISHIPVILLTASSSPEIKLKGIEGGADDYISKPFDKEILKARVTGLLKSRNTLQQYFYNAITLNTNVHTISIEYQGFLDSCIRIVGEHLKDADFNTQMLAAHLGISYSSLYKKIKLISGQSANSFIRFIRLRKAAELFIHTNNNILETSYEVGINDIKYFREQFKKLFNMNPSQYIKKYRKTFTSDVVNRGHVSKGD</sequence>
<dbReference type="InterPro" id="IPR011110">
    <property type="entry name" value="Reg_prop"/>
</dbReference>
<dbReference type="InterPro" id="IPR004358">
    <property type="entry name" value="Sig_transdc_His_kin-like_C"/>
</dbReference>
<dbReference type="EMBL" id="CM001403">
    <property type="protein sequence ID" value="EHQ25906.1"/>
    <property type="molecule type" value="Genomic_DNA"/>
</dbReference>
<dbReference type="InterPro" id="IPR001789">
    <property type="entry name" value="Sig_transdc_resp-reg_receiver"/>
</dbReference>
<dbReference type="Pfam" id="PF02518">
    <property type="entry name" value="HATPase_c"/>
    <property type="match status" value="1"/>
</dbReference>
<dbReference type="EC" id="2.7.13.3" evidence="2"/>
<dbReference type="Gene3D" id="1.10.10.60">
    <property type="entry name" value="Homeodomain-like"/>
    <property type="match status" value="1"/>
</dbReference>
<keyword evidence="10" id="KW-0804">Transcription</keyword>
<evidence type="ECO:0000256" key="7">
    <source>
        <dbReference type="ARBA" id="ARBA00022840"/>
    </source>
</evidence>
<keyword evidence="16" id="KW-1185">Reference proteome</keyword>
<accession>H1Y8I8</accession>
<keyword evidence="5" id="KW-0547">Nucleotide-binding</keyword>
<dbReference type="GO" id="GO:0043565">
    <property type="term" value="F:sequence-specific DNA binding"/>
    <property type="evidence" value="ECO:0007669"/>
    <property type="project" value="InterPro"/>
</dbReference>
<dbReference type="Pfam" id="PF07494">
    <property type="entry name" value="Reg_prop"/>
    <property type="match status" value="6"/>
</dbReference>
<keyword evidence="3 11" id="KW-0597">Phosphoprotein</keyword>
<evidence type="ECO:0000256" key="10">
    <source>
        <dbReference type="ARBA" id="ARBA00023163"/>
    </source>
</evidence>
<dbReference type="SMART" id="SM00342">
    <property type="entry name" value="HTH_ARAC"/>
    <property type="match status" value="1"/>
</dbReference>
<dbReference type="SUPFAM" id="SSF46689">
    <property type="entry name" value="Homeodomain-like"/>
    <property type="match status" value="1"/>
</dbReference>
<feature type="modified residue" description="4-aspartylphosphate" evidence="11">
    <location>
        <position position="1160"/>
    </location>
</feature>
<dbReference type="GO" id="GO:0000155">
    <property type="term" value="F:phosphorelay sensor kinase activity"/>
    <property type="evidence" value="ECO:0007669"/>
    <property type="project" value="InterPro"/>
</dbReference>
<dbReference type="Gene3D" id="3.30.565.10">
    <property type="entry name" value="Histidine kinase-like ATPase, C-terminal domain"/>
    <property type="match status" value="1"/>
</dbReference>
<dbReference type="InterPro" id="IPR005467">
    <property type="entry name" value="His_kinase_dom"/>
</dbReference>
<dbReference type="Proteomes" id="UP000002774">
    <property type="component" value="Chromosome"/>
</dbReference>
<feature type="domain" description="HTH araC/xylS-type" evidence="12">
    <location>
        <begin position="1259"/>
        <end position="1358"/>
    </location>
</feature>
<dbReference type="PANTHER" id="PTHR43547:SF2">
    <property type="entry name" value="HYBRID SIGNAL TRANSDUCTION HISTIDINE KINASE C"/>
    <property type="match status" value="1"/>
</dbReference>
<dbReference type="InterPro" id="IPR036890">
    <property type="entry name" value="HATPase_C_sf"/>
</dbReference>
<protein>
    <recommendedName>
        <fullName evidence="2">histidine kinase</fullName>
        <ecNumber evidence="2">2.7.13.3</ecNumber>
    </recommendedName>
</protein>
<evidence type="ECO:0000259" key="14">
    <source>
        <dbReference type="PROSITE" id="PS50110"/>
    </source>
</evidence>
<evidence type="ECO:0000256" key="11">
    <source>
        <dbReference type="PROSITE-ProRule" id="PRU00169"/>
    </source>
</evidence>
<feature type="domain" description="Histidine kinase" evidence="13">
    <location>
        <begin position="845"/>
        <end position="1061"/>
    </location>
</feature>
<dbReference type="GO" id="GO:0003700">
    <property type="term" value="F:DNA-binding transcription factor activity"/>
    <property type="evidence" value="ECO:0007669"/>
    <property type="project" value="InterPro"/>
</dbReference>
<evidence type="ECO:0000259" key="12">
    <source>
        <dbReference type="PROSITE" id="PS01124"/>
    </source>
</evidence>
<keyword evidence="9" id="KW-0805">Transcription regulation</keyword>
<dbReference type="Pfam" id="PF00072">
    <property type="entry name" value="Response_reg"/>
    <property type="match status" value="1"/>
</dbReference>
<dbReference type="Pfam" id="PF12833">
    <property type="entry name" value="HTH_18"/>
    <property type="match status" value="1"/>
</dbReference>
<dbReference type="SMART" id="SM00388">
    <property type="entry name" value="HisKA"/>
    <property type="match status" value="1"/>
</dbReference>
<dbReference type="PRINTS" id="PR00344">
    <property type="entry name" value="BCTRLSENSOR"/>
</dbReference>
<dbReference type="InterPro" id="IPR036097">
    <property type="entry name" value="HisK_dim/P_sf"/>
</dbReference>
<dbReference type="GO" id="GO:0005524">
    <property type="term" value="F:ATP binding"/>
    <property type="evidence" value="ECO:0007669"/>
    <property type="project" value="UniProtKB-KW"/>
</dbReference>
<comment type="catalytic activity">
    <reaction evidence="1">
        <text>ATP + protein L-histidine = ADP + protein N-phospho-L-histidine.</text>
        <dbReference type="EC" id="2.7.13.3"/>
    </reaction>
</comment>
<organism evidence="15 16">
    <name type="scientific">Mucilaginibacter paludis DSM 18603</name>
    <dbReference type="NCBI Taxonomy" id="714943"/>
    <lineage>
        <taxon>Bacteria</taxon>
        <taxon>Pseudomonadati</taxon>
        <taxon>Bacteroidota</taxon>
        <taxon>Sphingobacteriia</taxon>
        <taxon>Sphingobacteriales</taxon>
        <taxon>Sphingobacteriaceae</taxon>
        <taxon>Mucilaginibacter</taxon>
    </lineage>
</organism>
<evidence type="ECO:0000256" key="6">
    <source>
        <dbReference type="ARBA" id="ARBA00022777"/>
    </source>
</evidence>
<dbReference type="SUPFAM" id="SSF55874">
    <property type="entry name" value="ATPase domain of HSP90 chaperone/DNA topoisomerase II/histidine kinase"/>
    <property type="match status" value="1"/>
</dbReference>
<dbReference type="Gene3D" id="2.60.40.10">
    <property type="entry name" value="Immunoglobulins"/>
    <property type="match status" value="1"/>
</dbReference>
<evidence type="ECO:0000256" key="3">
    <source>
        <dbReference type="ARBA" id="ARBA00022553"/>
    </source>
</evidence>
<keyword evidence="6 15" id="KW-0418">Kinase</keyword>
<dbReference type="eggNOG" id="COG2205">
    <property type="taxonomic scope" value="Bacteria"/>
</dbReference>
<evidence type="ECO:0000256" key="8">
    <source>
        <dbReference type="ARBA" id="ARBA00023012"/>
    </source>
</evidence>
<dbReference type="CDD" id="cd00075">
    <property type="entry name" value="HATPase"/>
    <property type="match status" value="1"/>
</dbReference>
<dbReference type="SMART" id="SM00448">
    <property type="entry name" value="REC"/>
    <property type="match status" value="1"/>
</dbReference>
<keyword evidence="8" id="KW-0902">Two-component regulatory system</keyword>
<dbReference type="eggNOG" id="COG0745">
    <property type="taxonomic scope" value="Bacteria"/>
</dbReference>
<dbReference type="InterPro" id="IPR009057">
    <property type="entry name" value="Homeodomain-like_sf"/>
</dbReference>
<dbReference type="HOGENOM" id="CLU_000445_28_1_10"/>
<evidence type="ECO:0000313" key="15">
    <source>
        <dbReference type="EMBL" id="EHQ25906.1"/>
    </source>
</evidence>